<reference evidence="2 3" key="1">
    <citation type="submission" date="2019-07" db="EMBL/GenBank/DDBJ databases">
        <title>Full genome sequence of Devosia sp. Gsoil 520.</title>
        <authorList>
            <person name="Im W.-T."/>
        </authorList>
    </citation>
    <scope>NUCLEOTIDE SEQUENCE [LARGE SCALE GENOMIC DNA]</scope>
    <source>
        <strain evidence="2 3">Gsoil 520</strain>
    </source>
</reference>
<proteinExistence type="predicted"/>
<feature type="transmembrane region" description="Helical" evidence="1">
    <location>
        <begin position="49"/>
        <end position="68"/>
    </location>
</feature>
<accession>A0A5B8LV41</accession>
<dbReference type="EMBL" id="CP042304">
    <property type="protein sequence ID" value="QDZ12197.1"/>
    <property type="molecule type" value="Genomic_DNA"/>
</dbReference>
<protein>
    <submittedName>
        <fullName evidence="2">DUF2244 domain-containing protein</fullName>
    </submittedName>
</protein>
<dbReference type="OrthoDB" id="9808190at2"/>
<name>A0A5B8LV41_9HYPH</name>
<keyword evidence="1" id="KW-0472">Membrane</keyword>
<evidence type="ECO:0000256" key="1">
    <source>
        <dbReference type="SAM" id="Phobius"/>
    </source>
</evidence>
<keyword evidence="1" id="KW-0812">Transmembrane</keyword>
<dbReference type="AlphaFoldDB" id="A0A5B8LV41"/>
<dbReference type="Pfam" id="PF10003">
    <property type="entry name" value="DUF2244"/>
    <property type="match status" value="1"/>
</dbReference>
<evidence type="ECO:0000313" key="2">
    <source>
        <dbReference type="EMBL" id="QDZ12197.1"/>
    </source>
</evidence>
<keyword evidence="1" id="KW-1133">Transmembrane helix</keyword>
<dbReference type="RefSeq" id="WP_146291009.1">
    <property type="nucleotide sequence ID" value="NZ_CP042304.1"/>
</dbReference>
<sequence length="161" mass="17548">MPMQATTTTPLFAAALKPDHSPRLFGGWLAYVLAGIAVMPLAVLVPGVLLPTAIAFAIGGAGLVALSLRQSRRRKLTQQVTLWPDQLEIASTDRHGVRTLRRFDPASVRLVLERDENEKTVAMRLRAGTDNMELGAFLKPEDRSSFAKAFGTALRRARQAA</sequence>
<gene>
    <name evidence="2" type="ORF">FPZ08_16455</name>
</gene>
<dbReference type="InterPro" id="IPR019253">
    <property type="entry name" value="DUF2244_TM"/>
</dbReference>
<dbReference type="Proteomes" id="UP000315364">
    <property type="component" value="Chromosome"/>
</dbReference>
<feature type="transmembrane region" description="Helical" evidence="1">
    <location>
        <begin position="24"/>
        <end position="43"/>
    </location>
</feature>
<dbReference type="KEGG" id="dea:FPZ08_16455"/>
<keyword evidence="3" id="KW-1185">Reference proteome</keyword>
<evidence type="ECO:0000313" key="3">
    <source>
        <dbReference type="Proteomes" id="UP000315364"/>
    </source>
</evidence>
<organism evidence="2 3">
    <name type="scientific">Devosia ginsengisoli</name>
    <dbReference type="NCBI Taxonomy" id="400770"/>
    <lineage>
        <taxon>Bacteria</taxon>
        <taxon>Pseudomonadati</taxon>
        <taxon>Pseudomonadota</taxon>
        <taxon>Alphaproteobacteria</taxon>
        <taxon>Hyphomicrobiales</taxon>
        <taxon>Devosiaceae</taxon>
        <taxon>Devosia</taxon>
    </lineage>
</organism>